<proteinExistence type="predicted"/>
<evidence type="ECO:0000313" key="3">
    <source>
        <dbReference type="Proteomes" id="UP000535415"/>
    </source>
</evidence>
<dbReference type="CDD" id="cd00158">
    <property type="entry name" value="RHOD"/>
    <property type="match status" value="1"/>
</dbReference>
<gene>
    <name evidence="2" type="ORF">FHS72_003468</name>
</gene>
<reference evidence="2 3" key="1">
    <citation type="submission" date="2020-08" db="EMBL/GenBank/DDBJ databases">
        <title>Genomic Encyclopedia of Type Strains, Phase IV (KMG-IV): sequencing the most valuable type-strain genomes for metagenomic binning, comparative biology and taxonomic classification.</title>
        <authorList>
            <person name="Goeker M."/>
        </authorList>
    </citation>
    <scope>NUCLEOTIDE SEQUENCE [LARGE SCALE GENOMIC DNA]</scope>
    <source>
        <strain evidence="2 3">DSM 101064</strain>
    </source>
</reference>
<name>A0A7W9BNL1_9RHOB</name>
<dbReference type="PANTHER" id="PTHR44086:SF10">
    <property type="entry name" value="THIOSULFATE SULFURTRANSFERASE_RHODANESE-LIKE DOMAIN-CONTAINING PROTEIN 3"/>
    <property type="match status" value="1"/>
</dbReference>
<dbReference type="Pfam" id="PF00581">
    <property type="entry name" value="Rhodanese"/>
    <property type="match status" value="1"/>
</dbReference>
<evidence type="ECO:0000259" key="1">
    <source>
        <dbReference type="PROSITE" id="PS50206"/>
    </source>
</evidence>
<dbReference type="SUPFAM" id="SSF52821">
    <property type="entry name" value="Rhodanese/Cell cycle control phosphatase"/>
    <property type="match status" value="1"/>
</dbReference>
<dbReference type="AlphaFoldDB" id="A0A7W9BNL1"/>
<dbReference type="InterPro" id="IPR036873">
    <property type="entry name" value="Rhodanese-like_dom_sf"/>
</dbReference>
<dbReference type="Proteomes" id="UP000535415">
    <property type="component" value="Unassembled WGS sequence"/>
</dbReference>
<comment type="caution">
    <text evidence="2">The sequence shown here is derived from an EMBL/GenBank/DDBJ whole genome shotgun (WGS) entry which is preliminary data.</text>
</comment>
<dbReference type="Gene3D" id="3.40.250.10">
    <property type="entry name" value="Rhodanese-like domain"/>
    <property type="match status" value="1"/>
</dbReference>
<keyword evidence="2" id="KW-0808">Transferase</keyword>
<dbReference type="PROSITE" id="PS50206">
    <property type="entry name" value="RHODANESE_3"/>
    <property type="match status" value="1"/>
</dbReference>
<dbReference type="EMBL" id="JACIJM010000015">
    <property type="protein sequence ID" value="MBB5723823.1"/>
    <property type="molecule type" value="Genomic_DNA"/>
</dbReference>
<protein>
    <submittedName>
        <fullName evidence="2">Rhodanese-related sulfurtransferase</fullName>
    </submittedName>
</protein>
<dbReference type="PANTHER" id="PTHR44086">
    <property type="entry name" value="THIOSULFATE SULFURTRANSFERASE RDL2, MITOCHONDRIAL-RELATED"/>
    <property type="match status" value="1"/>
</dbReference>
<dbReference type="GO" id="GO:0004792">
    <property type="term" value="F:thiosulfate-cyanide sulfurtransferase activity"/>
    <property type="evidence" value="ECO:0007669"/>
    <property type="project" value="TreeGrafter"/>
</dbReference>
<dbReference type="RefSeq" id="WP_183530940.1">
    <property type="nucleotide sequence ID" value="NZ_JACIJM010000015.1"/>
</dbReference>
<sequence length="128" mass="14039">MKTEKVDNGVLEHWSPEDVKAAFDRNEIVLIDVRTPQEFSLERINGALLAPMQSFEPSHMPSQSEKQIVFHCGSGVRSSKVAVKYLNAGNERIAHMEGGFGAWKKSGLEYTGTDVSTGAPKSMKDSAN</sequence>
<dbReference type="SMART" id="SM00450">
    <property type="entry name" value="RHOD"/>
    <property type="match status" value="1"/>
</dbReference>
<organism evidence="2 3">
    <name type="scientific">Yoonia ponticola</name>
    <dbReference type="NCBI Taxonomy" id="1524255"/>
    <lineage>
        <taxon>Bacteria</taxon>
        <taxon>Pseudomonadati</taxon>
        <taxon>Pseudomonadota</taxon>
        <taxon>Alphaproteobacteria</taxon>
        <taxon>Rhodobacterales</taxon>
        <taxon>Paracoccaceae</taxon>
        <taxon>Yoonia</taxon>
    </lineage>
</organism>
<evidence type="ECO:0000313" key="2">
    <source>
        <dbReference type="EMBL" id="MBB5723823.1"/>
    </source>
</evidence>
<dbReference type="InterPro" id="IPR001763">
    <property type="entry name" value="Rhodanese-like_dom"/>
</dbReference>
<keyword evidence="3" id="KW-1185">Reference proteome</keyword>
<feature type="domain" description="Rhodanese" evidence="1">
    <location>
        <begin position="24"/>
        <end position="112"/>
    </location>
</feature>
<accession>A0A7W9BNL1</accession>